<dbReference type="KEGG" id="sre:PTSG_01052"/>
<keyword evidence="2 5" id="KW-0812">Transmembrane</keyword>
<accession>F2TY93</accession>
<evidence type="ECO:0000256" key="4">
    <source>
        <dbReference type="ARBA" id="ARBA00023136"/>
    </source>
</evidence>
<dbReference type="RefSeq" id="XP_004998527.1">
    <property type="nucleotide sequence ID" value="XM_004998470.1"/>
</dbReference>
<dbReference type="Proteomes" id="UP000007799">
    <property type="component" value="Unassembled WGS sequence"/>
</dbReference>
<feature type="domain" description="Fatty acid hydroxylase" evidence="6">
    <location>
        <begin position="140"/>
        <end position="269"/>
    </location>
</feature>
<proteinExistence type="predicted"/>
<evidence type="ECO:0000256" key="1">
    <source>
        <dbReference type="ARBA" id="ARBA00004370"/>
    </source>
</evidence>
<dbReference type="EMBL" id="GL832956">
    <property type="protein sequence ID" value="EGD76352.1"/>
    <property type="molecule type" value="Genomic_DNA"/>
</dbReference>
<reference evidence="7" key="1">
    <citation type="submission" date="2009-08" db="EMBL/GenBank/DDBJ databases">
        <title>Annotation of Salpingoeca rosetta.</title>
        <authorList>
            <consortium name="The Broad Institute Genome Sequencing Platform"/>
            <person name="Russ C."/>
            <person name="Cuomo C."/>
            <person name="Burger G."/>
            <person name="Gray M.W."/>
            <person name="Holland P.W.H."/>
            <person name="King N."/>
            <person name="Lang F.B.F."/>
            <person name="Roger A.J."/>
            <person name="Ruiz-Trillo I."/>
            <person name="Young S.K."/>
            <person name="Zeng Q."/>
            <person name="Gargeya S."/>
            <person name="Alvarado L."/>
            <person name="Berlin A."/>
            <person name="Chapman S.B."/>
            <person name="Chen Z."/>
            <person name="Freedman E."/>
            <person name="Gellesch M."/>
            <person name="Goldberg J."/>
            <person name="Griggs A."/>
            <person name="Gujja S."/>
            <person name="Heilman E."/>
            <person name="Heiman D."/>
            <person name="Howarth C."/>
            <person name="Mehta T."/>
            <person name="Neiman D."/>
            <person name="Pearson M."/>
            <person name="Roberts A."/>
            <person name="Saif S."/>
            <person name="Shea T."/>
            <person name="Shenoy N."/>
            <person name="Sisk P."/>
            <person name="Stolte C."/>
            <person name="Sykes S."/>
            <person name="White J."/>
            <person name="Yandava C."/>
            <person name="Haas B."/>
            <person name="Nusbaum C."/>
            <person name="Birren B."/>
        </authorList>
    </citation>
    <scope>NUCLEOTIDE SEQUENCE [LARGE SCALE GENOMIC DNA]</scope>
    <source>
        <strain evidence="7">ATCC 50818</strain>
    </source>
</reference>
<gene>
    <name evidence="7" type="ORF">PTSG_01052</name>
</gene>
<evidence type="ECO:0000256" key="5">
    <source>
        <dbReference type="SAM" id="Phobius"/>
    </source>
</evidence>
<dbReference type="STRING" id="946362.F2TY93"/>
<keyword evidence="3 5" id="KW-1133">Transmembrane helix</keyword>
<feature type="transmembrane region" description="Helical" evidence="5">
    <location>
        <begin position="96"/>
        <end position="115"/>
    </location>
</feature>
<feature type="transmembrane region" description="Helical" evidence="5">
    <location>
        <begin position="52"/>
        <end position="76"/>
    </location>
</feature>
<dbReference type="InParanoid" id="F2TY93"/>
<dbReference type="InterPro" id="IPR006694">
    <property type="entry name" value="Fatty_acid_hydroxylase"/>
</dbReference>
<dbReference type="GeneID" id="16079120"/>
<evidence type="ECO:0000256" key="3">
    <source>
        <dbReference type="ARBA" id="ARBA00022989"/>
    </source>
</evidence>
<sequence length="286" mass="32710">MATEEQVMLHGPWWTTGLHSLLFNGTIVEHDPFVSVMLGVGPAPSTGAYSLFSYWVTLCLFSPSMFNVLGLTISLLTKEWGAYMNNRAELRRQAWLTSKGLVLSTPVLAVMMRAILEQRVGRLRYDDDNIAWPEYIFSAIAFILVQDTTFYLMHRLWHTELLYDLSHHLHHSCRPTTTFAASAADVFEITFTGYVSALMPALVVPMGARLFLIMDLFGHLWSIYLHNHDAHRIGLLVYDPHDHNVHHYYGQRNFNFGLYTQIPDRIMGTFKAFTPTGRLSLSKKLE</sequence>
<dbReference type="AlphaFoldDB" id="F2TY93"/>
<dbReference type="OrthoDB" id="6354873at2759"/>
<organism evidence="8">
    <name type="scientific">Salpingoeca rosetta (strain ATCC 50818 / BSB-021)</name>
    <dbReference type="NCBI Taxonomy" id="946362"/>
    <lineage>
        <taxon>Eukaryota</taxon>
        <taxon>Choanoflagellata</taxon>
        <taxon>Craspedida</taxon>
        <taxon>Salpingoecidae</taxon>
        <taxon>Salpingoeca</taxon>
    </lineage>
</organism>
<dbReference type="GO" id="GO:0016020">
    <property type="term" value="C:membrane"/>
    <property type="evidence" value="ECO:0007669"/>
    <property type="project" value="UniProtKB-SubCell"/>
</dbReference>
<dbReference type="GO" id="GO:0016491">
    <property type="term" value="F:oxidoreductase activity"/>
    <property type="evidence" value="ECO:0007669"/>
    <property type="project" value="InterPro"/>
</dbReference>
<feature type="transmembrane region" description="Helical" evidence="5">
    <location>
        <begin position="135"/>
        <end position="153"/>
    </location>
</feature>
<evidence type="ECO:0000256" key="2">
    <source>
        <dbReference type="ARBA" id="ARBA00022692"/>
    </source>
</evidence>
<keyword evidence="8" id="KW-1185">Reference proteome</keyword>
<dbReference type="InterPro" id="IPR050307">
    <property type="entry name" value="Sterol_Desaturase_Related"/>
</dbReference>
<evidence type="ECO:0000259" key="6">
    <source>
        <dbReference type="Pfam" id="PF04116"/>
    </source>
</evidence>
<keyword evidence="4 5" id="KW-0472">Membrane</keyword>
<dbReference type="PANTHER" id="PTHR11863">
    <property type="entry name" value="STEROL DESATURASE"/>
    <property type="match status" value="1"/>
</dbReference>
<evidence type="ECO:0000313" key="8">
    <source>
        <dbReference type="Proteomes" id="UP000007799"/>
    </source>
</evidence>
<name>F2TY93_SALR5</name>
<dbReference type="Pfam" id="PF04116">
    <property type="entry name" value="FA_hydroxylase"/>
    <property type="match status" value="1"/>
</dbReference>
<dbReference type="GO" id="GO:0008610">
    <property type="term" value="P:lipid biosynthetic process"/>
    <property type="evidence" value="ECO:0007669"/>
    <property type="project" value="InterPro"/>
</dbReference>
<evidence type="ECO:0000313" key="7">
    <source>
        <dbReference type="EMBL" id="EGD76352.1"/>
    </source>
</evidence>
<dbReference type="GO" id="GO:0005506">
    <property type="term" value="F:iron ion binding"/>
    <property type="evidence" value="ECO:0007669"/>
    <property type="project" value="InterPro"/>
</dbReference>
<protein>
    <recommendedName>
        <fullName evidence="6">Fatty acid hydroxylase domain-containing protein</fullName>
    </recommendedName>
</protein>
<comment type="subcellular location">
    <subcellularLocation>
        <location evidence="1">Membrane</location>
    </subcellularLocation>
</comment>